<sequence>MNAVKSNLGQLADSFLKGTSDTANAGSDAKYFQRGKIHELRTDLNSDKKDVKHSKKKVVLKKIVANMTMGNDMSPLFTDVVACMTIPVLEIKKMVYLYLINYAKSKPDVALLVVNSFTKDLADANPLIRALAIRTMGYIQVDRIMDSLCALLRACLNDRDPYVCKTAAMCVAKLYAYDKSLVESEGFLDPLRGLLNHENSTVVANAVVALLEIAEKNDSLNLLLDVSTANRLLSALNECSEWGQTYILEAMMFVLPHEHADAELLAERIVPRLQHANSAVVLTTVKVILYLMNYIESENVVNNLYKKLGPPLITLLHNGPEVQYVALRNIQLILQKRPDFIKNDMKVFFCKYNDPIYVKLAKLEIIFRLANISTIDQVLSELKEYASEVDVDFARKSVRTIGRCAIKIEQAADRCINALVELIQSKVDYVVQEAVVVIKDIFRKYPNRYESIISTLCHNLDSLDEPEAKASMIWIIGQYADRIENADDLLDSFLDSFKEETPEVQLSLLTAVVKLFIKRPSVGQELVPKVLKWSTEEADNPDLRDRGFIYWRLLSTDPVAAKAVILADKPPISTETDDMEPNLLDELLLNITSLASIYHKPAASFIGATKTRNLPHSKALVTPIMRKTAAKEPLAKVTSLYENGIMSNPYANDVTPMRNGNIDLLELDPVIDELADDLTSAFGNDFSPSSNFGGVGNFGSNDFNAIKRPSIAAPATLIESRQSFPLNTTSNAMVPFGAPPSQPQANISVLANTVNTMTLATLSQPSGMTDLMSLSLQQGYTPPKVMFMNPQSGQGLEIKGTFARRQCEVYMDMTFTNRALQPLTEFSILFNKNTFSITPAQPLSIRVPLFPNEAAETSLRLKIQGLQQLSNPVNNLQVAIKFDAGISYFQCLIPLHVLFVEAGGLDQNEWLHMWKQQIPDGAEAQRPVSGLNSATSDVARNKLGLNNVFVIAERMVEGMSILYTSSKLHDGTVFLSEMKFRAPWTSVLVSTKSYATHLIPIYHDALDGILQFM</sequence>
<dbReference type="GO" id="GO:0016192">
    <property type="term" value="P:vesicle-mediated transport"/>
    <property type="evidence" value="ECO:0007669"/>
    <property type="project" value="InterPro"/>
</dbReference>
<dbReference type="InterPro" id="IPR016024">
    <property type="entry name" value="ARM-type_fold"/>
</dbReference>
<dbReference type="PANTHER" id="PTHR11134">
    <property type="entry name" value="ADAPTOR COMPLEX SUBUNIT BETA FAMILY MEMBER"/>
    <property type="match status" value="1"/>
</dbReference>
<evidence type="ECO:0008006" key="12">
    <source>
        <dbReference type="Google" id="ProtNLM"/>
    </source>
</evidence>
<dbReference type="InterPro" id="IPR013041">
    <property type="entry name" value="Clathrin_app_Ig-like_sf"/>
</dbReference>
<protein>
    <recommendedName>
        <fullName evidence="12">AP complex subunit beta</fullName>
    </recommendedName>
</protein>
<evidence type="ECO:0000313" key="10">
    <source>
        <dbReference type="Proteomes" id="UP000317494"/>
    </source>
</evidence>
<evidence type="ECO:0000256" key="4">
    <source>
        <dbReference type="ARBA" id="ARBA00022927"/>
    </source>
</evidence>
<proteinExistence type="inferred from homology"/>
<dbReference type="Gene3D" id="2.60.40.1150">
    <property type="match status" value="1"/>
</dbReference>
<dbReference type="Pfam" id="PF01602">
    <property type="entry name" value="Adaptin_N"/>
    <property type="match status" value="1"/>
</dbReference>
<dbReference type="Proteomes" id="UP000317494">
    <property type="component" value="Unassembled WGS sequence"/>
</dbReference>
<organism evidence="8 11">
    <name type="scientific">Synchytrium endobioticum</name>
    <dbReference type="NCBI Taxonomy" id="286115"/>
    <lineage>
        <taxon>Eukaryota</taxon>
        <taxon>Fungi</taxon>
        <taxon>Fungi incertae sedis</taxon>
        <taxon>Chytridiomycota</taxon>
        <taxon>Chytridiomycota incertae sedis</taxon>
        <taxon>Chytridiomycetes</taxon>
        <taxon>Synchytriales</taxon>
        <taxon>Synchytriaceae</taxon>
        <taxon>Synchytrium</taxon>
    </lineage>
</organism>
<comment type="caution">
    <text evidence="8">The sequence shown here is derived from an EMBL/GenBank/DDBJ whole genome shotgun (WGS) entry which is preliminary data.</text>
</comment>
<comment type="similarity">
    <text evidence="2">Belongs to the adaptor complexes large subunit family.</text>
</comment>
<dbReference type="OrthoDB" id="10254310at2759"/>
<gene>
    <name evidence="8" type="ORF">SeLEV6574_g06292</name>
    <name evidence="9" type="ORF">SeMB42_g02916</name>
</gene>
<dbReference type="VEuPathDB" id="FungiDB:SeMB42_g02916"/>
<keyword evidence="3" id="KW-0813">Transport</keyword>
<reference evidence="10 11" key="1">
    <citation type="journal article" date="2019" name="Sci. Rep.">
        <title>Comparative genomics of chytrid fungi reveal insights into the obligate biotrophic and pathogenic lifestyle of Synchytrium endobioticum.</title>
        <authorList>
            <person name="van de Vossenberg B.T.L.H."/>
            <person name="Warris S."/>
            <person name="Nguyen H.D.T."/>
            <person name="van Gent-Pelzer M.P.E."/>
            <person name="Joly D.L."/>
            <person name="van de Geest H.C."/>
            <person name="Bonants P.J.M."/>
            <person name="Smith D.S."/>
            <person name="Levesque C.A."/>
            <person name="van der Lee T.A.J."/>
        </authorList>
    </citation>
    <scope>NUCLEOTIDE SEQUENCE [LARGE SCALE GENOMIC DNA]</scope>
    <source>
        <strain evidence="8 11">LEV6574</strain>
        <strain evidence="9 10">MB42</strain>
    </source>
</reference>
<comment type="subcellular location">
    <subcellularLocation>
        <location evidence="1">Endomembrane system</location>
    </subcellularLocation>
</comment>
<evidence type="ECO:0000256" key="5">
    <source>
        <dbReference type="ARBA" id="ARBA00023136"/>
    </source>
</evidence>
<dbReference type="InterPro" id="IPR012295">
    <property type="entry name" value="TBP_dom_sf"/>
</dbReference>
<dbReference type="InterPro" id="IPR011989">
    <property type="entry name" value="ARM-like"/>
</dbReference>
<dbReference type="InterPro" id="IPR013037">
    <property type="entry name" value="Clathrin_b-adaptin_app_Ig-like"/>
</dbReference>
<dbReference type="AlphaFoldDB" id="A0A507CPE5"/>
<dbReference type="SUPFAM" id="SSF49348">
    <property type="entry name" value="Clathrin adaptor appendage domain"/>
    <property type="match status" value="1"/>
</dbReference>
<dbReference type="InterPro" id="IPR008152">
    <property type="entry name" value="Clathrin_a/b/g-adaptin_app_Ig"/>
</dbReference>
<dbReference type="STRING" id="286115.A0A507CPE5"/>
<accession>A0A507CPE5</accession>
<evidence type="ECO:0000313" key="11">
    <source>
        <dbReference type="Proteomes" id="UP000320475"/>
    </source>
</evidence>
<dbReference type="Proteomes" id="UP000320475">
    <property type="component" value="Unassembled WGS sequence"/>
</dbReference>
<evidence type="ECO:0000313" key="9">
    <source>
        <dbReference type="EMBL" id="TPX48673.1"/>
    </source>
</evidence>
<dbReference type="EMBL" id="QEAN01000096">
    <property type="protein sequence ID" value="TPX48673.1"/>
    <property type="molecule type" value="Genomic_DNA"/>
</dbReference>
<evidence type="ECO:0000259" key="6">
    <source>
        <dbReference type="SMART" id="SM00809"/>
    </source>
</evidence>
<dbReference type="GO" id="GO:0006886">
    <property type="term" value="P:intracellular protein transport"/>
    <property type="evidence" value="ECO:0007669"/>
    <property type="project" value="InterPro"/>
</dbReference>
<dbReference type="InterPro" id="IPR002553">
    <property type="entry name" value="Clathrin/coatomer_adapt-like_N"/>
</dbReference>
<dbReference type="SUPFAM" id="SSF48371">
    <property type="entry name" value="ARM repeat"/>
    <property type="match status" value="1"/>
</dbReference>
<keyword evidence="4" id="KW-0653">Protein transport</keyword>
<dbReference type="InterPro" id="IPR026739">
    <property type="entry name" value="AP_beta"/>
</dbReference>
<name>A0A507CPE5_9FUNG</name>
<dbReference type="Gene3D" id="1.25.10.10">
    <property type="entry name" value="Leucine-rich Repeat Variant"/>
    <property type="match status" value="1"/>
</dbReference>
<evidence type="ECO:0000259" key="7">
    <source>
        <dbReference type="SMART" id="SM01020"/>
    </source>
</evidence>
<evidence type="ECO:0000256" key="3">
    <source>
        <dbReference type="ARBA" id="ARBA00022448"/>
    </source>
</evidence>
<dbReference type="InterPro" id="IPR009028">
    <property type="entry name" value="Coatomer/calthrin_app_sub_C"/>
</dbReference>
<dbReference type="Gene3D" id="3.30.310.10">
    <property type="entry name" value="TATA-Binding Protein"/>
    <property type="match status" value="1"/>
</dbReference>
<feature type="domain" description="Clathrin adaptor alpha/beta/gamma-adaptin appendage Ig-like subdomain" evidence="6">
    <location>
        <begin position="783"/>
        <end position="883"/>
    </location>
</feature>
<dbReference type="FunFam" id="1.25.10.10:FF:000044">
    <property type="entry name" value="AP complex subunit beta"/>
    <property type="match status" value="1"/>
</dbReference>
<feature type="domain" description="Beta-adaptin appendage C-terminal subdomain" evidence="7">
    <location>
        <begin position="899"/>
        <end position="1011"/>
    </location>
</feature>
<dbReference type="SUPFAM" id="SSF55711">
    <property type="entry name" value="Subdomain of clathrin and coatomer appendage domain"/>
    <property type="match status" value="1"/>
</dbReference>
<dbReference type="SMART" id="SM01020">
    <property type="entry name" value="B2-adapt-app_C"/>
    <property type="match status" value="1"/>
</dbReference>
<dbReference type="SMART" id="SM00809">
    <property type="entry name" value="Alpha_adaptinC2"/>
    <property type="match status" value="1"/>
</dbReference>
<dbReference type="EMBL" id="QEAM01000346">
    <property type="protein sequence ID" value="TPX41005.1"/>
    <property type="molecule type" value="Genomic_DNA"/>
</dbReference>
<dbReference type="Pfam" id="PF09066">
    <property type="entry name" value="B2-adapt-app_C"/>
    <property type="match status" value="1"/>
</dbReference>
<evidence type="ECO:0000256" key="2">
    <source>
        <dbReference type="ARBA" id="ARBA00006613"/>
    </source>
</evidence>
<evidence type="ECO:0000256" key="1">
    <source>
        <dbReference type="ARBA" id="ARBA00004308"/>
    </source>
</evidence>
<evidence type="ECO:0000313" key="8">
    <source>
        <dbReference type="EMBL" id="TPX41005.1"/>
    </source>
</evidence>
<dbReference type="GO" id="GO:0012505">
    <property type="term" value="C:endomembrane system"/>
    <property type="evidence" value="ECO:0007669"/>
    <property type="project" value="UniProtKB-SubCell"/>
</dbReference>
<keyword evidence="5" id="KW-0472">Membrane</keyword>
<dbReference type="InterPro" id="IPR015151">
    <property type="entry name" value="B-adaptin_app_sub_C"/>
</dbReference>
<keyword evidence="10" id="KW-1185">Reference proteome</keyword>
<dbReference type="Pfam" id="PF02883">
    <property type="entry name" value="Alpha_adaptinC2"/>
    <property type="match status" value="1"/>
</dbReference>
<dbReference type="GO" id="GO:0030131">
    <property type="term" value="C:clathrin adaptor complex"/>
    <property type="evidence" value="ECO:0007669"/>
    <property type="project" value="InterPro"/>
</dbReference>